<reference evidence="2" key="1">
    <citation type="journal article" date="2020" name="Nature">
        <title>Giant virus diversity and host interactions through global metagenomics.</title>
        <authorList>
            <person name="Schulz F."/>
            <person name="Roux S."/>
            <person name="Paez-Espino D."/>
            <person name="Jungbluth S."/>
            <person name="Walsh D.A."/>
            <person name="Denef V.J."/>
            <person name="McMahon K.D."/>
            <person name="Konstantinidis K.T."/>
            <person name="Eloe-Fadrosh E.A."/>
            <person name="Kyrpides N.C."/>
            <person name="Woyke T."/>
        </authorList>
    </citation>
    <scope>NUCLEOTIDE SEQUENCE</scope>
    <source>
        <strain evidence="2">GVMAG-M-3300023174-24</strain>
    </source>
</reference>
<accession>A0A6C0DMF9</accession>
<feature type="region of interest" description="Disordered" evidence="1">
    <location>
        <begin position="139"/>
        <end position="178"/>
    </location>
</feature>
<evidence type="ECO:0000313" key="2">
    <source>
        <dbReference type="EMBL" id="QHT17410.1"/>
    </source>
</evidence>
<organism evidence="2">
    <name type="scientific">viral metagenome</name>
    <dbReference type="NCBI Taxonomy" id="1070528"/>
    <lineage>
        <taxon>unclassified sequences</taxon>
        <taxon>metagenomes</taxon>
        <taxon>organismal metagenomes</taxon>
    </lineage>
</organism>
<protein>
    <submittedName>
        <fullName evidence="2">Uncharacterized protein</fullName>
    </submittedName>
</protein>
<dbReference type="EMBL" id="MN739634">
    <property type="protein sequence ID" value="QHT17410.1"/>
    <property type="molecule type" value="Genomic_DNA"/>
</dbReference>
<sequence length="178" mass="21211">MPISFAEYKELPKKEVNKKYNLIPGKKYYMEDTSRKIDRYKVVYIGTYSEKRNDYNFFDDVELIVDPFGTEGKFSGFNAKKGFKYFEVIDFNPTELDYKNKNKTLTELHEFIHIKKAEPHDSTPPISFMGEDYRTAKKRFYNKTSSSRSRSRSTRSRSSTRGGRKHPKRRTVRRRNNK</sequence>
<proteinExistence type="predicted"/>
<name>A0A6C0DMF9_9ZZZZ</name>
<feature type="compositionally biased region" description="Basic residues" evidence="1">
    <location>
        <begin position="162"/>
        <end position="178"/>
    </location>
</feature>
<dbReference type="AlphaFoldDB" id="A0A6C0DMF9"/>
<evidence type="ECO:0000256" key="1">
    <source>
        <dbReference type="SAM" id="MobiDB-lite"/>
    </source>
</evidence>